<keyword evidence="2" id="KW-0274">FAD</keyword>
<accession>A0A6A6HKE0</accession>
<dbReference type="EMBL" id="ML991775">
    <property type="protein sequence ID" value="KAF2238507.1"/>
    <property type="molecule type" value="Genomic_DNA"/>
</dbReference>
<dbReference type="Pfam" id="PF01494">
    <property type="entry name" value="FAD_binding_3"/>
    <property type="match status" value="1"/>
</dbReference>
<evidence type="ECO:0000256" key="2">
    <source>
        <dbReference type="ARBA" id="ARBA00022827"/>
    </source>
</evidence>
<name>A0A6A6HKE0_VIRVR</name>
<dbReference type="Gene3D" id="3.30.9.10">
    <property type="entry name" value="D-Amino Acid Oxidase, subunit A, domain 2"/>
    <property type="match status" value="1"/>
</dbReference>
<reference evidence="5" key="1">
    <citation type="journal article" date="2020" name="Stud. Mycol.">
        <title>101 Dothideomycetes genomes: a test case for predicting lifestyles and emergence of pathogens.</title>
        <authorList>
            <person name="Haridas S."/>
            <person name="Albert R."/>
            <person name="Binder M."/>
            <person name="Bloem J."/>
            <person name="Labutti K."/>
            <person name="Salamov A."/>
            <person name="Andreopoulos B."/>
            <person name="Baker S."/>
            <person name="Barry K."/>
            <person name="Bills G."/>
            <person name="Bluhm B."/>
            <person name="Cannon C."/>
            <person name="Castanera R."/>
            <person name="Culley D."/>
            <person name="Daum C."/>
            <person name="Ezra D."/>
            <person name="Gonzalez J."/>
            <person name="Henrissat B."/>
            <person name="Kuo A."/>
            <person name="Liang C."/>
            <person name="Lipzen A."/>
            <person name="Lutzoni F."/>
            <person name="Magnuson J."/>
            <person name="Mondo S."/>
            <person name="Nolan M."/>
            <person name="Ohm R."/>
            <person name="Pangilinan J."/>
            <person name="Park H.-J."/>
            <person name="Ramirez L."/>
            <person name="Alfaro M."/>
            <person name="Sun H."/>
            <person name="Tritt A."/>
            <person name="Yoshinaga Y."/>
            <person name="Zwiers L.-H."/>
            <person name="Turgeon B."/>
            <person name="Goodwin S."/>
            <person name="Spatafora J."/>
            <person name="Crous P."/>
            <person name="Grigoriev I."/>
        </authorList>
    </citation>
    <scope>NUCLEOTIDE SEQUENCE</scope>
    <source>
        <strain evidence="5">Tuck. ex Michener</strain>
    </source>
</reference>
<dbReference type="OrthoDB" id="2096480at2759"/>
<dbReference type="GO" id="GO:0016709">
    <property type="term" value="F:oxidoreductase activity, acting on paired donors, with incorporation or reduction of molecular oxygen, NAD(P)H as one donor, and incorporation of one atom of oxygen"/>
    <property type="evidence" value="ECO:0007669"/>
    <property type="project" value="UniProtKB-ARBA"/>
</dbReference>
<evidence type="ECO:0000313" key="6">
    <source>
        <dbReference type="Proteomes" id="UP000800092"/>
    </source>
</evidence>
<dbReference type="InterPro" id="IPR036188">
    <property type="entry name" value="FAD/NAD-bd_sf"/>
</dbReference>
<keyword evidence="3" id="KW-0560">Oxidoreductase</keyword>
<evidence type="ECO:0000259" key="4">
    <source>
        <dbReference type="Pfam" id="PF01494"/>
    </source>
</evidence>
<dbReference type="AlphaFoldDB" id="A0A6A6HKE0"/>
<dbReference type="PANTHER" id="PTHR43004:SF8">
    <property type="entry name" value="FAD-BINDING DOMAIN-CONTAINING PROTEIN-RELATED"/>
    <property type="match status" value="1"/>
</dbReference>
<protein>
    <recommendedName>
        <fullName evidence="4">FAD-binding domain-containing protein</fullName>
    </recommendedName>
</protein>
<dbReference type="Gene3D" id="3.40.30.120">
    <property type="match status" value="1"/>
</dbReference>
<organism evidence="5 6">
    <name type="scientific">Viridothelium virens</name>
    <name type="common">Speckled blister lichen</name>
    <name type="synonym">Trypethelium virens</name>
    <dbReference type="NCBI Taxonomy" id="1048519"/>
    <lineage>
        <taxon>Eukaryota</taxon>
        <taxon>Fungi</taxon>
        <taxon>Dikarya</taxon>
        <taxon>Ascomycota</taxon>
        <taxon>Pezizomycotina</taxon>
        <taxon>Dothideomycetes</taxon>
        <taxon>Dothideomycetes incertae sedis</taxon>
        <taxon>Trypetheliales</taxon>
        <taxon>Trypetheliaceae</taxon>
        <taxon>Viridothelium</taxon>
    </lineage>
</organism>
<dbReference type="Gene3D" id="3.50.50.60">
    <property type="entry name" value="FAD/NAD(P)-binding domain"/>
    <property type="match status" value="1"/>
</dbReference>
<dbReference type="PANTHER" id="PTHR43004">
    <property type="entry name" value="TRK SYSTEM POTASSIUM UPTAKE PROTEIN"/>
    <property type="match status" value="1"/>
</dbReference>
<keyword evidence="1" id="KW-0285">Flavoprotein</keyword>
<evidence type="ECO:0000256" key="1">
    <source>
        <dbReference type="ARBA" id="ARBA00022630"/>
    </source>
</evidence>
<dbReference type="SUPFAM" id="SSF51905">
    <property type="entry name" value="FAD/NAD(P)-binding domain"/>
    <property type="match status" value="1"/>
</dbReference>
<evidence type="ECO:0000313" key="5">
    <source>
        <dbReference type="EMBL" id="KAF2238507.1"/>
    </source>
</evidence>
<keyword evidence="6" id="KW-1185">Reference proteome</keyword>
<dbReference type="InterPro" id="IPR050641">
    <property type="entry name" value="RIFMO-like"/>
</dbReference>
<feature type="domain" description="FAD-binding" evidence="4">
    <location>
        <begin position="8"/>
        <end position="370"/>
    </location>
</feature>
<dbReference type="Pfam" id="PF21274">
    <property type="entry name" value="Rng_hyd_C"/>
    <property type="match status" value="1"/>
</dbReference>
<dbReference type="GO" id="GO:0071949">
    <property type="term" value="F:FAD binding"/>
    <property type="evidence" value="ECO:0007669"/>
    <property type="project" value="InterPro"/>
</dbReference>
<dbReference type="Proteomes" id="UP000800092">
    <property type="component" value="Unassembled WGS sequence"/>
</dbReference>
<proteinExistence type="predicted"/>
<dbReference type="PRINTS" id="PR00420">
    <property type="entry name" value="RNGMNOXGNASE"/>
</dbReference>
<dbReference type="InterPro" id="IPR002938">
    <property type="entry name" value="FAD-bd"/>
</dbReference>
<sequence length="587" mass="65570">MASSHSYPIAIIGGGPVGLSSSILLSLRGIPHILFERHSDTSIHPKACGINQRTSEIFRTMGIEDEVYRHAGPPEVTGRTAWYTSLGEDGKEIASRDAWGGGQYAEEYESFSPCRYCILPQIRLEPILKRRAVELNPEGIQYGAAVREVRNEGRNVKITSVINGEEELFEACFALIADGGRMFTDQFGVKWLGESNLFDMVTAHFRSPLRSLHPDPRNFLTWFSSPEMGGSTRTGYLYQIGPWPSTRPETDEWVFACGIIESDPAEFDEATMLERLRKTLAIPDLPVEMLSFSHWTVNCLYAEQWRIGNVFLVGDSAHRIPPWGALGMNSGIQDAQNLVWKLDLALKDVVRYNALLNTYETERLDVGRRVGLTSLHNMRSHSSVIDKALGVSAEQSAEQNEKAAAEYFDSDHPNYPAKRAAMERAQKILDTEFKAPGFEVGWFYPSADINHEGGSTHGGQQLPDGTLESEFYFQSTIPGHHLPHVWLEKNGQRIAIRDLVALSKLTLIVESPISETLLDDRVEIEVINAANCFDTDGKWRKICGVTLIGGVLVRPDDIVAWRGELHNLSLPNWKALIDKVLHVTEAI</sequence>
<evidence type="ECO:0000256" key="3">
    <source>
        <dbReference type="ARBA" id="ARBA00023002"/>
    </source>
</evidence>
<gene>
    <name evidence="5" type="ORF">EV356DRAFT_440110</name>
</gene>